<dbReference type="Gene3D" id="3.30.560.10">
    <property type="entry name" value="Glucose Oxidase, domain 3"/>
    <property type="match status" value="1"/>
</dbReference>
<evidence type="ECO:0000256" key="5">
    <source>
        <dbReference type="ARBA" id="ARBA00013177"/>
    </source>
</evidence>
<evidence type="ECO:0000256" key="2">
    <source>
        <dbReference type="ARBA" id="ARBA00004613"/>
    </source>
</evidence>
<evidence type="ECO:0000256" key="8">
    <source>
        <dbReference type="ARBA" id="ARBA00022827"/>
    </source>
</evidence>
<dbReference type="PANTHER" id="PTHR11552">
    <property type="entry name" value="GLUCOSE-METHANOL-CHOLINE GMC OXIDOREDUCTASE"/>
    <property type="match status" value="1"/>
</dbReference>
<dbReference type="InterPro" id="IPR000172">
    <property type="entry name" value="GMC_OxRdtase_N"/>
</dbReference>
<keyword evidence="6" id="KW-0964">Secreted</keyword>
<comment type="subunit">
    <text evidence="4">Monomer.</text>
</comment>
<dbReference type="GO" id="GO:0033718">
    <property type="term" value="F:pyranose dehydrogenase (acceptor) activity"/>
    <property type="evidence" value="ECO:0007669"/>
    <property type="project" value="UniProtKB-EC"/>
</dbReference>
<dbReference type="GO" id="GO:0005576">
    <property type="term" value="C:extracellular region"/>
    <property type="evidence" value="ECO:0007669"/>
    <property type="project" value="UniProtKB-SubCell"/>
</dbReference>
<comment type="catalytic activity">
    <reaction evidence="14">
        <text>a pyranoside + acceptor = a pyranosid-3,4-diulose + reduced acceptor.</text>
        <dbReference type="EC" id="1.1.99.29"/>
    </reaction>
</comment>
<dbReference type="Proteomes" id="UP000001861">
    <property type="component" value="Unassembled WGS sequence"/>
</dbReference>
<feature type="domain" description="Glucose-methanol-choline oxidoreductase N-terminal" evidence="18">
    <location>
        <begin position="313"/>
        <end position="327"/>
    </location>
</feature>
<evidence type="ECO:0000256" key="6">
    <source>
        <dbReference type="ARBA" id="ARBA00022525"/>
    </source>
</evidence>
<dbReference type="OrthoDB" id="269227at2759"/>
<dbReference type="InterPro" id="IPR036188">
    <property type="entry name" value="FAD/NAD-bd_sf"/>
</dbReference>
<dbReference type="Pfam" id="PF05199">
    <property type="entry name" value="GMC_oxred_C"/>
    <property type="match status" value="1"/>
</dbReference>
<dbReference type="PROSITE" id="PS00624">
    <property type="entry name" value="GMC_OXRED_2"/>
    <property type="match status" value="1"/>
</dbReference>
<comment type="catalytic activity">
    <reaction evidence="12">
        <text>pyranose + acceptor = pyranos-3-ulose + reduced acceptor.</text>
        <dbReference type="EC" id="1.1.99.29"/>
    </reaction>
</comment>
<dbReference type="SUPFAM" id="SSF51905">
    <property type="entry name" value="FAD/NAD(P)-binding domain"/>
    <property type="match status" value="1"/>
</dbReference>
<reference evidence="19 20" key="1">
    <citation type="journal article" date="2010" name="Proc. Natl. Acad. Sci. U.S.A.">
        <title>Insights into evolution of multicellular fungi from the assembled chromosomes of the mushroom Coprinopsis cinerea (Coprinus cinereus).</title>
        <authorList>
            <person name="Stajich J.E."/>
            <person name="Wilke S.K."/>
            <person name="Ahren D."/>
            <person name="Au C.H."/>
            <person name="Birren B.W."/>
            <person name="Borodovsky M."/>
            <person name="Burns C."/>
            <person name="Canback B."/>
            <person name="Casselton L.A."/>
            <person name="Cheng C.K."/>
            <person name="Deng J."/>
            <person name="Dietrich F.S."/>
            <person name="Fargo D.C."/>
            <person name="Farman M.L."/>
            <person name="Gathman A.C."/>
            <person name="Goldberg J."/>
            <person name="Guigo R."/>
            <person name="Hoegger P.J."/>
            <person name="Hooker J.B."/>
            <person name="Huggins A."/>
            <person name="James T.Y."/>
            <person name="Kamada T."/>
            <person name="Kilaru S."/>
            <person name="Kodira C."/>
            <person name="Kues U."/>
            <person name="Kupfer D."/>
            <person name="Kwan H.S."/>
            <person name="Lomsadze A."/>
            <person name="Li W."/>
            <person name="Lilly W.W."/>
            <person name="Ma L.J."/>
            <person name="Mackey A.J."/>
            <person name="Manning G."/>
            <person name="Martin F."/>
            <person name="Muraguchi H."/>
            <person name="Natvig D.O."/>
            <person name="Palmerini H."/>
            <person name="Ramesh M.A."/>
            <person name="Rehmeyer C.J."/>
            <person name="Roe B.A."/>
            <person name="Shenoy N."/>
            <person name="Stanke M."/>
            <person name="Ter-Hovhannisyan V."/>
            <person name="Tunlid A."/>
            <person name="Velagapudi R."/>
            <person name="Vision T.J."/>
            <person name="Zeng Q."/>
            <person name="Zolan M.E."/>
            <person name="Pukkila P.J."/>
        </authorList>
    </citation>
    <scope>NUCLEOTIDE SEQUENCE [LARGE SCALE GENOMIC DNA]</scope>
    <source>
        <strain evidence="20">Okayama-7 / 130 / ATCC MYA-4618 / FGSC 9003</strain>
    </source>
</reference>
<feature type="binding site" evidence="16">
    <location>
        <begin position="580"/>
        <end position="581"/>
    </location>
    <ligand>
        <name>FAD</name>
        <dbReference type="ChEBI" id="CHEBI:57692"/>
    </ligand>
</feature>
<dbReference type="Pfam" id="PF00732">
    <property type="entry name" value="GMC_oxred_N"/>
    <property type="match status" value="1"/>
</dbReference>
<dbReference type="eggNOG" id="KOG1238">
    <property type="taxonomic scope" value="Eukaryota"/>
</dbReference>
<evidence type="ECO:0000256" key="4">
    <source>
        <dbReference type="ARBA" id="ARBA00011245"/>
    </source>
</evidence>
<organism evidence="19 20">
    <name type="scientific">Coprinopsis cinerea (strain Okayama-7 / 130 / ATCC MYA-4618 / FGSC 9003)</name>
    <name type="common">Inky cap fungus</name>
    <name type="synonym">Hormographiella aspergillata</name>
    <dbReference type="NCBI Taxonomy" id="240176"/>
    <lineage>
        <taxon>Eukaryota</taxon>
        <taxon>Fungi</taxon>
        <taxon>Dikarya</taxon>
        <taxon>Basidiomycota</taxon>
        <taxon>Agaricomycotina</taxon>
        <taxon>Agaricomycetes</taxon>
        <taxon>Agaricomycetidae</taxon>
        <taxon>Agaricales</taxon>
        <taxon>Agaricineae</taxon>
        <taxon>Psathyrellaceae</taxon>
        <taxon>Coprinopsis</taxon>
    </lineage>
</organism>
<dbReference type="SUPFAM" id="SSF54373">
    <property type="entry name" value="FAD-linked reductases, C-terminal domain"/>
    <property type="match status" value="1"/>
</dbReference>
<feature type="active site" description="Proton acceptor" evidence="15">
    <location>
        <position position="579"/>
    </location>
</feature>
<dbReference type="EMBL" id="AACS02000012">
    <property type="protein sequence ID" value="EFI26642.1"/>
    <property type="molecule type" value="Genomic_DNA"/>
</dbReference>
<comment type="function">
    <text evidence="9">Catalyzes the single-oxidation or sequential double oxidation reaction of carbohydrates primarily at carbon-2 and/or carbon-3 with the concomitant reduction of the flavin. The enzyme exhibits a broad sugar substrate specificity, oxidizing different aldopyranoses to the corresponding C-1, C-2, C-3 or C-1,2, C-2,3 and C-3,4 (di)dehydro sugars with substrate-specific regioselectivity. Accepts only a narrow range of electron acceptors such as substituted benzoquinones and complexed metal ions and reacts extremely slowly with O(2) as acceptor. May play a role in the natural recycling of plant matter by oxidizing all major monosaccharides in lignocellulose and by reducing quinone compounds or reactive radical species generated during lignin depolymerization.</text>
</comment>
<feature type="signal peptide" evidence="17">
    <location>
        <begin position="1"/>
        <end position="20"/>
    </location>
</feature>
<evidence type="ECO:0000256" key="3">
    <source>
        <dbReference type="ARBA" id="ARBA00010790"/>
    </source>
</evidence>
<evidence type="ECO:0000256" key="7">
    <source>
        <dbReference type="ARBA" id="ARBA00022630"/>
    </source>
</evidence>
<evidence type="ECO:0000256" key="12">
    <source>
        <dbReference type="ARBA" id="ARBA00034029"/>
    </source>
</evidence>
<dbReference type="OMA" id="FDARFIK"/>
<evidence type="ECO:0000256" key="17">
    <source>
        <dbReference type="SAM" id="SignalP"/>
    </source>
</evidence>
<comment type="catalytic activity">
    <reaction evidence="11">
        <text>pyranose + acceptor = pyranos-2,3-diulose + reduced acceptor.</text>
        <dbReference type="EC" id="1.1.99.29"/>
    </reaction>
</comment>
<keyword evidence="8 16" id="KW-0274">FAD</keyword>
<evidence type="ECO:0000313" key="19">
    <source>
        <dbReference type="EMBL" id="EFI26642.1"/>
    </source>
</evidence>
<protein>
    <recommendedName>
        <fullName evidence="5">pyranose dehydrogenase (acceptor)</fullName>
        <ecNumber evidence="5">1.1.99.29</ecNumber>
    </recommendedName>
</protein>
<comment type="similarity">
    <text evidence="3">Belongs to the GMC oxidoreductase family.</text>
</comment>
<evidence type="ECO:0000313" key="20">
    <source>
        <dbReference type="Proteomes" id="UP000001861"/>
    </source>
</evidence>
<evidence type="ECO:0000256" key="1">
    <source>
        <dbReference type="ARBA" id="ARBA00001974"/>
    </source>
</evidence>
<comment type="cofactor">
    <cofactor evidence="1 16">
        <name>FAD</name>
        <dbReference type="ChEBI" id="CHEBI:57692"/>
    </cofactor>
</comment>
<comment type="subcellular location">
    <subcellularLocation>
        <location evidence="2">Secreted</location>
    </subcellularLocation>
</comment>
<dbReference type="EC" id="1.1.99.29" evidence="5"/>
<sequence>MLPHAVLFALLTGLALPTIAVIQDSIHKFPKTEYDFVIVGAYLEPPGGLGGCVVANRLTENPKFNVLVIEAGASHEDVLDSQVPSFFLRLQNTTYDYNYTSTAQPHLNNRVMPLLHARILGGSTSHNGMLYTRGSSSDYDRWASVTGDPGWSWKKIFPYILKTEKWVKPNRDMDIEGMYNPKVHSRSGMTSVSLSNFPDATDAKVKEAATELGGDFSWNVDFNSGDPLGTGWAQFTIGNGERSSAATSYLAPSYLKRKNLHVLVNHRVTKVAPTGHGSPKLLSFRTVFFQQEMNTSGPVQEITAKKEVILSAGAFGTPKILLLSGIGDRDELEQVGIEPKVDLPSVGKNMSEHPILTVGWRLGINDTFDPSADPSLPAQWLQEWQTSRTGPLTYVGSNAAAWTRLPDDSPIYSQHPDPSAGRNTPQLEVYFSTRGLYPLPGRFIFANAVLVTPSLESRGSLRLASTKAYDPPLVDLGMMKSDFDWYSLRESVRVIKRFFSAPAWASYQLSVMPPFDTDDDEELDEAIRANVVSAHQVCTAAMSPKGAQWGVVDPDLRVKKVNGLRIVDASVMPYIISAHPQAAVYAISERASDLIKQAWS</sequence>
<keyword evidence="7" id="KW-0285">Flavoprotein</keyword>
<evidence type="ECO:0000256" key="15">
    <source>
        <dbReference type="PIRSR" id="PIRSR000137-1"/>
    </source>
</evidence>
<evidence type="ECO:0000256" key="16">
    <source>
        <dbReference type="PIRSR" id="PIRSR000137-2"/>
    </source>
</evidence>
<proteinExistence type="inferred from homology"/>
<comment type="catalytic activity">
    <reaction evidence="10">
        <text>pyranose + acceptor = pyranos-2-ulose + reduced acceptor.</text>
        <dbReference type="EC" id="1.1.99.29"/>
    </reaction>
</comment>
<evidence type="ECO:0000256" key="11">
    <source>
        <dbReference type="ARBA" id="ARBA00034010"/>
    </source>
</evidence>
<dbReference type="InterPro" id="IPR012132">
    <property type="entry name" value="GMC_OxRdtase"/>
</dbReference>
<evidence type="ECO:0000256" key="10">
    <source>
        <dbReference type="ARBA" id="ARBA00033986"/>
    </source>
</evidence>
<evidence type="ECO:0000256" key="14">
    <source>
        <dbReference type="ARBA" id="ARBA00034059"/>
    </source>
</evidence>
<feature type="active site" description="Proton donor" evidence="15">
    <location>
        <position position="535"/>
    </location>
</feature>
<dbReference type="InterPro" id="IPR007867">
    <property type="entry name" value="GMC_OxRtase_C"/>
</dbReference>
<name>D6RQM9_COPC7</name>
<feature type="binding site" evidence="16">
    <location>
        <position position="268"/>
    </location>
    <ligand>
        <name>FAD</name>
        <dbReference type="ChEBI" id="CHEBI:57692"/>
    </ligand>
</feature>
<evidence type="ECO:0000256" key="13">
    <source>
        <dbReference type="ARBA" id="ARBA00034050"/>
    </source>
</evidence>
<dbReference type="HOGENOM" id="CLU_002865_6_3_1"/>
<evidence type="ECO:0000256" key="9">
    <source>
        <dbReference type="ARBA" id="ARBA00024699"/>
    </source>
</evidence>
<dbReference type="InParanoid" id="D6RQM9"/>
<keyword evidence="20" id="KW-1185">Reference proteome</keyword>
<accession>D6RQM9</accession>
<keyword evidence="17" id="KW-0732">Signal</keyword>
<feature type="chain" id="PRO_5003087751" description="pyranose dehydrogenase (acceptor)" evidence="17">
    <location>
        <begin position="21"/>
        <end position="600"/>
    </location>
</feature>
<dbReference type="PIRSF" id="PIRSF000137">
    <property type="entry name" value="Alcohol_oxidase"/>
    <property type="match status" value="1"/>
</dbReference>
<dbReference type="GO" id="GO:0050660">
    <property type="term" value="F:flavin adenine dinucleotide binding"/>
    <property type="evidence" value="ECO:0007669"/>
    <property type="project" value="InterPro"/>
</dbReference>
<dbReference type="VEuPathDB" id="FungiDB:CC1G_15414"/>
<dbReference type="Gene3D" id="3.50.50.60">
    <property type="entry name" value="FAD/NAD(P)-binding domain"/>
    <property type="match status" value="1"/>
</dbReference>
<dbReference type="RefSeq" id="XP_002910136.1">
    <property type="nucleotide sequence ID" value="XM_002910090.1"/>
</dbReference>
<comment type="caution">
    <text evidence="19">The sequence shown here is derived from an EMBL/GenBank/DDBJ whole genome shotgun (WGS) entry which is preliminary data.</text>
</comment>
<dbReference type="PANTHER" id="PTHR11552:SF147">
    <property type="entry name" value="CHOLINE DEHYDROGENASE, MITOCHONDRIAL"/>
    <property type="match status" value="1"/>
</dbReference>
<dbReference type="GeneID" id="9378666"/>
<dbReference type="AlphaFoldDB" id="D6RQM9"/>
<dbReference type="KEGG" id="cci:CC1G_15414"/>
<gene>
    <name evidence="19" type="ORF">CC1G_15414</name>
</gene>
<comment type="catalytic activity">
    <reaction evidence="13">
        <text>a pyranoside + acceptor = a pyranosid-3-ulose + reduced acceptor.</text>
        <dbReference type="EC" id="1.1.99.29"/>
    </reaction>
</comment>
<evidence type="ECO:0000259" key="18">
    <source>
        <dbReference type="PROSITE" id="PS00624"/>
    </source>
</evidence>